<evidence type="ECO:0000313" key="2">
    <source>
        <dbReference type="EMBL" id="PSL37716.1"/>
    </source>
</evidence>
<reference evidence="2 3" key="1">
    <citation type="submission" date="2018-03" db="EMBL/GenBank/DDBJ databases">
        <title>Genomic Encyclopedia of Archaeal and Bacterial Type Strains, Phase II (KMG-II): from individual species to whole genera.</title>
        <authorList>
            <person name="Goeker M."/>
        </authorList>
    </citation>
    <scope>NUCLEOTIDE SEQUENCE [LARGE SCALE GENOMIC DNA]</scope>
    <source>
        <strain evidence="2 3">DSM 21548</strain>
    </source>
</reference>
<comment type="caution">
    <text evidence="2">The sequence shown here is derived from an EMBL/GenBank/DDBJ whole genome shotgun (WGS) entry which is preliminary data.</text>
</comment>
<evidence type="ECO:0000256" key="1">
    <source>
        <dbReference type="SAM" id="MobiDB-lite"/>
    </source>
</evidence>
<proteinExistence type="predicted"/>
<accession>A0A2P8GUT8</accession>
<protein>
    <submittedName>
        <fullName evidence="2">Uncharacterized protein DUF664</fullName>
    </submittedName>
</protein>
<feature type="region of interest" description="Disordered" evidence="1">
    <location>
        <begin position="1"/>
        <end position="25"/>
    </location>
</feature>
<evidence type="ECO:0000313" key="3">
    <source>
        <dbReference type="Proteomes" id="UP000241203"/>
    </source>
</evidence>
<organism evidence="2 3">
    <name type="scientific">Labedella gwakjiensis</name>
    <dbReference type="NCBI Taxonomy" id="390269"/>
    <lineage>
        <taxon>Bacteria</taxon>
        <taxon>Bacillati</taxon>
        <taxon>Actinomycetota</taxon>
        <taxon>Actinomycetes</taxon>
        <taxon>Micrococcales</taxon>
        <taxon>Microbacteriaceae</taxon>
        <taxon>Labedella</taxon>
    </lineage>
</organism>
<gene>
    <name evidence="2" type="ORF">CLV49_1323</name>
</gene>
<dbReference type="InterPro" id="IPR034660">
    <property type="entry name" value="DinB/YfiT-like"/>
</dbReference>
<sequence>MTDDATGGPATAVTSPPNVLPAVPMDTTSDKTVLLSYLRVRRRDLLAKLDGLSDYDVRRPLTPSGTNLLGLVKHVASCELDYFGVVFDRPTRSLPWMADDAEPESDMWVTEHESRESVVELHHYSARVSDATIEELPLDATGRVPWWPADRATVTLQQILVHMCVETARHAGHADILRELLDGALGNGAGDPNIAGRTAENWAAHRERIEKAAATFR</sequence>
<dbReference type="SUPFAM" id="SSF109854">
    <property type="entry name" value="DinB/YfiT-like putative metalloenzymes"/>
    <property type="match status" value="1"/>
</dbReference>
<dbReference type="Pfam" id="PF04978">
    <property type="entry name" value="MST"/>
    <property type="match status" value="1"/>
</dbReference>
<dbReference type="EMBL" id="PYAU01000001">
    <property type="protein sequence ID" value="PSL37716.1"/>
    <property type="molecule type" value="Genomic_DNA"/>
</dbReference>
<dbReference type="Gene3D" id="1.20.120.450">
    <property type="entry name" value="dinb family like domain"/>
    <property type="match status" value="1"/>
</dbReference>
<dbReference type="AlphaFoldDB" id="A0A2P8GUT8"/>
<dbReference type="InterPro" id="IPR007061">
    <property type="entry name" value="MST-like"/>
</dbReference>
<dbReference type="Proteomes" id="UP000241203">
    <property type="component" value="Unassembled WGS sequence"/>
</dbReference>
<name>A0A2P8GUT8_9MICO</name>